<accession>A0A2N5H8D9</accession>
<dbReference type="OrthoDB" id="2969575at2"/>
<proteinExistence type="predicted"/>
<dbReference type="EMBL" id="PGVE01000090">
    <property type="protein sequence ID" value="PLS01783.1"/>
    <property type="molecule type" value="Genomic_DNA"/>
</dbReference>
<evidence type="ECO:0000313" key="2">
    <source>
        <dbReference type="Proteomes" id="UP000234950"/>
    </source>
</evidence>
<sequence length="85" mass="9743">MKIFESIINHKINTITAEELVKYGNQFNIPVSLQQAKKIAEYLRGKNINIFDNTQRTQLVKQIAKAAGPETAREVNKLLIQFTKQ</sequence>
<keyword evidence="2" id="KW-1185">Reference proteome</keyword>
<organism evidence="1 2">
    <name type="scientific">Neobacillus cucumis</name>
    <dbReference type="NCBI Taxonomy" id="1740721"/>
    <lineage>
        <taxon>Bacteria</taxon>
        <taxon>Bacillati</taxon>
        <taxon>Bacillota</taxon>
        <taxon>Bacilli</taxon>
        <taxon>Bacillales</taxon>
        <taxon>Bacillaceae</taxon>
        <taxon>Neobacillus</taxon>
    </lineage>
</organism>
<comment type="caution">
    <text evidence="1">The sequence shown here is derived from an EMBL/GenBank/DDBJ whole genome shotgun (WGS) entry which is preliminary data.</text>
</comment>
<evidence type="ECO:0000313" key="1">
    <source>
        <dbReference type="EMBL" id="PLS01783.1"/>
    </source>
</evidence>
<protein>
    <submittedName>
        <fullName evidence="1">DUF2624 domain-containing protein</fullName>
    </submittedName>
</protein>
<name>A0A2N5H8D9_9BACI</name>
<dbReference type="Pfam" id="PF11116">
    <property type="entry name" value="DUF2624"/>
    <property type="match status" value="1"/>
</dbReference>
<dbReference type="AlphaFoldDB" id="A0A2N5H8D9"/>
<gene>
    <name evidence="1" type="ORF">CVD27_24335</name>
</gene>
<dbReference type="RefSeq" id="WP_101651259.1">
    <property type="nucleotide sequence ID" value="NZ_PGVE01000090.1"/>
</dbReference>
<dbReference type="InterPro" id="IPR020277">
    <property type="entry name" value="DUF2624"/>
</dbReference>
<dbReference type="Proteomes" id="UP000234950">
    <property type="component" value="Unassembled WGS sequence"/>
</dbReference>
<reference evidence="1 2" key="1">
    <citation type="submission" date="2017-11" db="EMBL/GenBank/DDBJ databases">
        <title>Comparitive Functional Genomics of Dry Heat Resistant strains isolated from the Viking Spacecraft.</title>
        <authorList>
            <person name="Seuylemezian A."/>
            <person name="Cooper K."/>
            <person name="Vaishampayan P."/>
        </authorList>
    </citation>
    <scope>NUCLEOTIDE SEQUENCE [LARGE SCALE GENOMIC DNA]</scope>
    <source>
        <strain evidence="1 2">V32-6</strain>
    </source>
</reference>